<gene>
    <name evidence="2" type="ORF">L0M14_24715</name>
</gene>
<dbReference type="Pfam" id="PF01882">
    <property type="entry name" value="DUF58"/>
    <property type="match status" value="1"/>
</dbReference>
<dbReference type="RefSeq" id="WP_235119100.1">
    <property type="nucleotide sequence ID" value="NZ_CP090978.1"/>
</dbReference>
<evidence type="ECO:0000313" key="3">
    <source>
        <dbReference type="Proteomes" id="UP001649230"/>
    </source>
</evidence>
<feature type="domain" description="DUF58" evidence="1">
    <location>
        <begin position="198"/>
        <end position="244"/>
    </location>
</feature>
<dbReference type="PANTHER" id="PTHR34351:SF2">
    <property type="entry name" value="DUF58 DOMAIN-CONTAINING PROTEIN"/>
    <property type="match status" value="1"/>
</dbReference>
<keyword evidence="3" id="KW-1185">Reference proteome</keyword>
<dbReference type="Proteomes" id="UP001649230">
    <property type="component" value="Chromosome"/>
</dbReference>
<name>A0ABY3SIG5_9BACL</name>
<proteinExistence type="predicted"/>
<evidence type="ECO:0000259" key="1">
    <source>
        <dbReference type="Pfam" id="PF01882"/>
    </source>
</evidence>
<reference evidence="2 3" key="1">
    <citation type="journal article" date="2024" name="Int. J. Syst. Evol. Microbiol.">
        <title>Paenibacillus hexagrammi sp. nov., a novel bacterium isolated from the gut content of Hexagrammos agrammus.</title>
        <authorList>
            <person name="Jung H.K."/>
            <person name="Kim D.G."/>
            <person name="Zin H."/>
            <person name="Park J."/>
            <person name="Jung H."/>
            <person name="Kim Y.O."/>
            <person name="Kong H.J."/>
            <person name="Kim J.W."/>
            <person name="Kim Y.S."/>
        </authorList>
    </citation>
    <scope>NUCLEOTIDE SEQUENCE [LARGE SCALE GENOMIC DNA]</scope>
    <source>
        <strain evidence="2 3">YPD9-1</strain>
    </source>
</reference>
<dbReference type="PANTHER" id="PTHR34351">
    <property type="entry name" value="SLR1927 PROTEIN-RELATED"/>
    <property type="match status" value="1"/>
</dbReference>
<accession>A0ABY3SIG5</accession>
<protein>
    <submittedName>
        <fullName evidence="2">DUF58 domain-containing protein</fullName>
    </submittedName>
</protein>
<dbReference type="EMBL" id="CP090978">
    <property type="protein sequence ID" value="UJF32757.1"/>
    <property type="molecule type" value="Genomic_DNA"/>
</dbReference>
<evidence type="ECO:0000313" key="2">
    <source>
        <dbReference type="EMBL" id="UJF32757.1"/>
    </source>
</evidence>
<dbReference type="InterPro" id="IPR002881">
    <property type="entry name" value="DUF58"/>
</dbReference>
<sequence length="530" mass="56913">MRSSGKMLLLTAGCVLLAVLVFRRGGFAAWFVLDIFLMIWLQAALLQVSAFRGFRIERTLSQTVGVSGQELDITLQIAHSSWLPMPWLLIKESWTHSAFEGKVVYRRLLFPWFRKSIVLRYRITGLMRGVYRFAQFEAATGDLFGFAVSRAQGTSELSCVVYPKPDSLSRAVMTFQSEDGDKPAQGLHSSAIPMVGGVRDYVSGDPYHRIHWKSTAKLGRLMTKEAERTASAKKMLLLDASPTSASPDASRPLLDAAPAGIAPGSLQPLLEKGIALAAGFFEAAARAGDSCGFASSSAQDRRIAPAIRQDLTLAYEALASLGGRLGLSFPDLVRKEAGTLPPDTSMLCITSTLGQDLLRAIAEARSRRRAVHVVYVHARRSPLGHRPRGGLAAAGAGLQLHGSAASAERVAQAGRCGGCNSLNPGALRVLPFNGRRAFTPARRSAAPAARDEQLLGTRLLLVAAAVPAAGRMAHSAADACGILRNLYDQAVPDHLRLVHRHGRLKGSLCLGLGCQKPASAAVHWLHVLPQ</sequence>
<organism evidence="2 3">
    <name type="scientific">Paenibacillus hexagrammi</name>
    <dbReference type="NCBI Taxonomy" id="2908839"/>
    <lineage>
        <taxon>Bacteria</taxon>
        <taxon>Bacillati</taxon>
        <taxon>Bacillota</taxon>
        <taxon>Bacilli</taxon>
        <taxon>Bacillales</taxon>
        <taxon>Paenibacillaceae</taxon>
        <taxon>Paenibacillus</taxon>
    </lineage>
</organism>